<dbReference type="EMBL" id="CAEZVY010000175">
    <property type="protein sequence ID" value="CAB4652735.1"/>
    <property type="molecule type" value="Genomic_DNA"/>
</dbReference>
<protein>
    <submittedName>
        <fullName evidence="1">Unannotated protein</fullName>
    </submittedName>
</protein>
<name>A0A6J6KXE6_9ZZZZ</name>
<gene>
    <name evidence="1" type="ORF">UFOPK2158_01303</name>
</gene>
<evidence type="ECO:0000313" key="1">
    <source>
        <dbReference type="EMBL" id="CAB4652735.1"/>
    </source>
</evidence>
<reference evidence="1" key="1">
    <citation type="submission" date="2020-05" db="EMBL/GenBank/DDBJ databases">
        <authorList>
            <person name="Chiriac C."/>
            <person name="Salcher M."/>
            <person name="Ghai R."/>
            <person name="Kavagutti S V."/>
        </authorList>
    </citation>
    <scope>NUCLEOTIDE SEQUENCE</scope>
</reference>
<organism evidence="1">
    <name type="scientific">freshwater metagenome</name>
    <dbReference type="NCBI Taxonomy" id="449393"/>
    <lineage>
        <taxon>unclassified sequences</taxon>
        <taxon>metagenomes</taxon>
        <taxon>ecological metagenomes</taxon>
    </lineage>
</organism>
<sequence length="68" mass="7393">MNFVCKIETALSFNHILELGDDIAILPIEGELSFPVVIVEIFRFHGGLSLALSAKPLRVESNWAGVPG</sequence>
<proteinExistence type="predicted"/>
<accession>A0A6J6KXE6</accession>
<dbReference type="AlphaFoldDB" id="A0A6J6KXE6"/>